<dbReference type="Pfam" id="PF16558">
    <property type="entry name" value="AZUL"/>
    <property type="match status" value="1"/>
</dbReference>
<feature type="compositionally biased region" description="Basic and acidic residues" evidence="6">
    <location>
        <begin position="250"/>
        <end position="267"/>
    </location>
</feature>
<feature type="active site" description="Glycyl thioester intermediate" evidence="5">
    <location>
        <position position="1051"/>
    </location>
</feature>
<evidence type="ECO:0000313" key="9">
    <source>
        <dbReference type="Proteomes" id="UP001152607"/>
    </source>
</evidence>
<reference evidence="8" key="1">
    <citation type="submission" date="2023-01" db="EMBL/GenBank/DDBJ databases">
        <authorList>
            <person name="Van Ghelder C."/>
            <person name="Rancurel C."/>
        </authorList>
    </citation>
    <scope>NUCLEOTIDE SEQUENCE</scope>
    <source>
        <strain evidence="8">CNCM I-4278</strain>
    </source>
</reference>
<evidence type="ECO:0000256" key="6">
    <source>
        <dbReference type="SAM" id="MobiDB-lite"/>
    </source>
</evidence>
<comment type="caution">
    <text evidence="8">The sequence shown here is derived from an EMBL/GenBank/DDBJ whole genome shotgun (WGS) entry which is preliminary data.</text>
</comment>
<dbReference type="PROSITE" id="PS50237">
    <property type="entry name" value="HECT"/>
    <property type="match status" value="1"/>
</dbReference>
<dbReference type="GO" id="GO:0006511">
    <property type="term" value="P:ubiquitin-dependent protein catabolic process"/>
    <property type="evidence" value="ECO:0007669"/>
    <property type="project" value="TreeGrafter"/>
</dbReference>
<feature type="region of interest" description="Disordered" evidence="6">
    <location>
        <begin position="1"/>
        <end position="28"/>
    </location>
</feature>
<dbReference type="Pfam" id="PF00632">
    <property type="entry name" value="HECT"/>
    <property type="match status" value="1"/>
</dbReference>
<name>A0A9W4U8Y2_9PLEO</name>
<feature type="domain" description="HECT" evidence="7">
    <location>
        <begin position="740"/>
        <end position="1083"/>
    </location>
</feature>
<dbReference type="FunFam" id="3.30.2410.10:FF:000003">
    <property type="entry name" value="probable E3 ubiquitin-protein ligase HERC4 isoform X1"/>
    <property type="match status" value="1"/>
</dbReference>
<dbReference type="InterPro" id="IPR042556">
    <property type="entry name" value="AZUL_sf"/>
</dbReference>
<feature type="compositionally biased region" description="Polar residues" evidence="6">
    <location>
        <begin position="237"/>
        <end position="249"/>
    </location>
</feature>
<gene>
    <name evidence="8" type="ORF">PDIGIT_LOCUS3386</name>
</gene>
<dbReference type="GO" id="GO:0000209">
    <property type="term" value="P:protein polyubiquitination"/>
    <property type="evidence" value="ECO:0007669"/>
    <property type="project" value="InterPro"/>
</dbReference>
<dbReference type="InterPro" id="IPR035983">
    <property type="entry name" value="Hect_E3_ubiquitin_ligase"/>
</dbReference>
<evidence type="ECO:0000256" key="2">
    <source>
        <dbReference type="ARBA" id="ARBA00012485"/>
    </source>
</evidence>
<comment type="catalytic activity">
    <reaction evidence="1">
        <text>S-ubiquitinyl-[E2 ubiquitin-conjugating enzyme]-L-cysteine + [acceptor protein]-L-lysine = [E2 ubiquitin-conjugating enzyme]-L-cysteine + N(6)-ubiquitinyl-[acceptor protein]-L-lysine.</text>
        <dbReference type="EC" id="2.3.2.26"/>
    </reaction>
</comment>
<dbReference type="Gene3D" id="3.30.2410.10">
    <property type="entry name" value="Hect, E3 ligase catalytic domain"/>
    <property type="match status" value="1"/>
</dbReference>
<evidence type="ECO:0000256" key="3">
    <source>
        <dbReference type="ARBA" id="ARBA00022679"/>
    </source>
</evidence>
<proteinExistence type="predicted"/>
<dbReference type="InterPro" id="IPR032353">
    <property type="entry name" value="AZUL"/>
</dbReference>
<dbReference type="Gene3D" id="3.90.1750.10">
    <property type="entry name" value="Hect, E3 ligase catalytic domains"/>
    <property type="match status" value="1"/>
</dbReference>
<dbReference type="Proteomes" id="UP001152607">
    <property type="component" value="Unassembled WGS sequence"/>
</dbReference>
<dbReference type="InterPro" id="IPR000569">
    <property type="entry name" value="HECT_dom"/>
</dbReference>
<evidence type="ECO:0000313" key="8">
    <source>
        <dbReference type="EMBL" id="CAI6315465.1"/>
    </source>
</evidence>
<dbReference type="EC" id="2.3.2.26" evidence="2"/>
<dbReference type="OrthoDB" id="5981550at2759"/>
<dbReference type="Gene3D" id="3.30.2160.10">
    <property type="entry name" value="Hect, E3 ligase catalytic domain"/>
    <property type="match status" value="1"/>
</dbReference>
<dbReference type="SUPFAM" id="SSF56204">
    <property type="entry name" value="Hect, E3 ligase catalytic domain"/>
    <property type="match status" value="1"/>
</dbReference>
<dbReference type="EMBL" id="CAOQHR010000002">
    <property type="protein sequence ID" value="CAI6315465.1"/>
    <property type="molecule type" value="Genomic_DNA"/>
</dbReference>
<accession>A0A9W4U8Y2</accession>
<dbReference type="SMART" id="SM00119">
    <property type="entry name" value="HECTc"/>
    <property type="match status" value="1"/>
</dbReference>
<evidence type="ECO:0000256" key="5">
    <source>
        <dbReference type="PROSITE-ProRule" id="PRU00104"/>
    </source>
</evidence>
<keyword evidence="3" id="KW-0808">Transferase</keyword>
<evidence type="ECO:0000256" key="1">
    <source>
        <dbReference type="ARBA" id="ARBA00000885"/>
    </source>
</evidence>
<organism evidence="8 9">
    <name type="scientific">Periconia digitata</name>
    <dbReference type="NCBI Taxonomy" id="1303443"/>
    <lineage>
        <taxon>Eukaryota</taxon>
        <taxon>Fungi</taxon>
        <taxon>Dikarya</taxon>
        <taxon>Ascomycota</taxon>
        <taxon>Pezizomycotina</taxon>
        <taxon>Dothideomycetes</taxon>
        <taxon>Pleosporomycetidae</taxon>
        <taxon>Pleosporales</taxon>
        <taxon>Massarineae</taxon>
        <taxon>Periconiaceae</taxon>
        <taxon>Periconia</taxon>
    </lineage>
</organism>
<sequence>MMPPSERAGPHDDQNDSGNGNKREEVQSPHRLLECAQVIRHHQFLRLVRHFLVQILHGCTETYCTTPTCLSSSKRQTSRPFRAPTQLTARALAYYLASQDNPHRALCPHPLNSDPDDMVLDDGSEGILTWRAHQQISSPLKATWSQVDAHHLDERVLRLRDDIYQRRQYKKDYKSLGQNIYDTIAVISSYSKHMPSPRTLFDIIRSPEVIPPSPLDGSLETSHAPKKDRGTPPANAPSRQSSQYASSIPTREDRPIESSRSSSERSSRLHVFSHLTCSLLTKMKEENYDHRDDHEADSPSTYIVDFESHRRHRPVRPFVNRSLFFTLSDPESLLKSFRDGSSSDYHDSPLPHLDAYLLSNAFSDWDRRNGALIFDSLYIALDALFRPPPEIDTQKSPRLRPASKMANPDRADSIVSSASSRYLSNEEAAHIVMICIHALTALVYKGWPATWAEVRVFRGWGVVIPGSSPETDHTESFNRPWLRIVDELEYEPAIRLANRLLSGIGIRMCFEHILTSLDHHEDPDTSAGPSLRVDGLLEILVKHLIVVERVALAKKARLKVDAPPEEDPGWTVTSTWMEWLRTIIVKKFDGNAEVNKWGSTGAALLVLEKLYAESSALNLRKNMFHIPYLNKRMNAAEVPNKFLSWEDQPNTLHLLRLPFLFKDNYIVAYFRTINFTIMSNQFLQATRSTELRNRFDSFISAARMQQVDELLQVTADEVLQLKVTRENQLEQTLDQLWGQEKRMLLKPLKVRLGTSEGEYGLDQGGVTYEFFRLVLKEAFQPQTGMFLVDDQTGMIWFHPATFEPTWKYQMLGVIFSLAVYNGITLPVTFPLALYTSLLQPDLSRMNIDDCATDFIRDGWPTLAKSFDDMLAFDGDVSETYMRDYTFSYEAYGRHVDIDMQTACSVEPTASNTPLVTNANRHQFVKDYITWLTRTSIKPQLDAFREGFRTCLHPASLRLFNPESLRSLVEGNPVISVQLLRKHTRYEGYSDTDPIMLDFWSVVETYSQKELRHLLEFVTSSERVPITGYESMNFTIAHAGGDTELLPTSSTCFRKLSLPAYSGRERMREKLRIALAHSEGFGVV</sequence>
<dbReference type="AlphaFoldDB" id="A0A9W4U8Y2"/>
<dbReference type="GO" id="GO:0061630">
    <property type="term" value="F:ubiquitin protein ligase activity"/>
    <property type="evidence" value="ECO:0007669"/>
    <property type="project" value="UniProtKB-EC"/>
</dbReference>
<keyword evidence="9" id="KW-1185">Reference proteome</keyword>
<keyword evidence="4 5" id="KW-0833">Ubl conjugation pathway</keyword>
<evidence type="ECO:0000259" key="7">
    <source>
        <dbReference type="PROSITE" id="PS50237"/>
    </source>
</evidence>
<feature type="region of interest" description="Disordered" evidence="6">
    <location>
        <begin position="211"/>
        <end position="267"/>
    </location>
</feature>
<dbReference type="PANTHER" id="PTHR45700">
    <property type="entry name" value="UBIQUITIN-PROTEIN LIGASE E3C"/>
    <property type="match status" value="1"/>
</dbReference>
<evidence type="ECO:0000256" key="4">
    <source>
        <dbReference type="ARBA" id="ARBA00022786"/>
    </source>
</evidence>
<dbReference type="InterPro" id="IPR044611">
    <property type="entry name" value="E3A/B/C-like"/>
</dbReference>
<dbReference type="PANTHER" id="PTHR45700:SF2">
    <property type="entry name" value="UBIQUITIN-PROTEIN LIGASE E3C"/>
    <property type="match status" value="1"/>
</dbReference>
<dbReference type="Gene3D" id="6.10.130.10">
    <property type="entry name" value="Ubiquitin-protein ligase E3A, N-terminal zinc-binding domain (AZUL)"/>
    <property type="match status" value="1"/>
</dbReference>
<protein>
    <recommendedName>
        <fullName evidence="2">HECT-type E3 ubiquitin transferase</fullName>
        <ecNumber evidence="2">2.3.2.26</ecNumber>
    </recommendedName>
</protein>